<dbReference type="HAMAP" id="MF_01416">
    <property type="entry name" value="ATP_synth_delta_bact"/>
    <property type="match status" value="1"/>
</dbReference>
<evidence type="ECO:0000256" key="6">
    <source>
        <dbReference type="ARBA" id="ARBA00023196"/>
    </source>
</evidence>
<name>A0A5J5IXR0_9MICO</name>
<keyword evidence="5 8" id="KW-0472">Membrane</keyword>
<dbReference type="InterPro" id="IPR020781">
    <property type="entry name" value="ATPase_OSCP/d_CS"/>
</dbReference>
<protein>
    <recommendedName>
        <fullName evidence="8">ATP synthase subunit delta</fullName>
    </recommendedName>
    <alternativeName>
        <fullName evidence="8">ATP synthase F(1) sector subunit delta</fullName>
    </alternativeName>
    <alternativeName>
        <fullName evidence="8">F-type ATPase subunit delta</fullName>
        <shortName evidence="8">F-ATPase subunit delta</shortName>
    </alternativeName>
</protein>
<reference evidence="10" key="1">
    <citation type="submission" date="2019-09" db="EMBL/GenBank/DDBJ databases">
        <title>Mumia zhuanghuii sp. nov. isolated from the intestinal contents of plateau pika (Ochotona curzoniae) in the Qinghai-Tibet plateau of China.</title>
        <authorList>
            <person name="Tian Z."/>
        </authorList>
    </citation>
    <scope>NUCLEOTIDE SEQUENCE [LARGE SCALE GENOMIC DNA]</scope>
    <source>
        <strain evidence="10">DSM 25564</strain>
    </source>
</reference>
<evidence type="ECO:0000313" key="10">
    <source>
        <dbReference type="Proteomes" id="UP000327039"/>
    </source>
</evidence>
<gene>
    <name evidence="8" type="primary">atpH</name>
    <name evidence="9" type="ORF">F6B42_05685</name>
</gene>
<evidence type="ECO:0000313" key="9">
    <source>
        <dbReference type="EMBL" id="KAA9089931.1"/>
    </source>
</evidence>
<dbReference type="GO" id="GO:0005886">
    <property type="term" value="C:plasma membrane"/>
    <property type="evidence" value="ECO:0007669"/>
    <property type="project" value="UniProtKB-SubCell"/>
</dbReference>
<dbReference type="GO" id="GO:0045259">
    <property type="term" value="C:proton-transporting ATP synthase complex"/>
    <property type="evidence" value="ECO:0007669"/>
    <property type="project" value="UniProtKB-KW"/>
</dbReference>
<proteinExistence type="inferred from homology"/>
<keyword evidence="3 8" id="KW-0375">Hydrogen ion transport</keyword>
<comment type="subcellular location">
    <subcellularLocation>
        <location evidence="8">Cell membrane</location>
        <topology evidence="8">Peripheral membrane protein</topology>
    </subcellularLocation>
    <subcellularLocation>
        <location evidence="1">Membrane</location>
    </subcellularLocation>
</comment>
<dbReference type="InterPro" id="IPR000711">
    <property type="entry name" value="ATPase_OSCP/dsu"/>
</dbReference>
<evidence type="ECO:0000256" key="4">
    <source>
        <dbReference type="ARBA" id="ARBA00023065"/>
    </source>
</evidence>
<keyword evidence="10" id="KW-1185">Reference proteome</keyword>
<evidence type="ECO:0000256" key="3">
    <source>
        <dbReference type="ARBA" id="ARBA00022781"/>
    </source>
</evidence>
<evidence type="ECO:0000256" key="8">
    <source>
        <dbReference type="HAMAP-Rule" id="MF_01416"/>
    </source>
</evidence>
<dbReference type="Pfam" id="PF00213">
    <property type="entry name" value="OSCP"/>
    <property type="match status" value="1"/>
</dbReference>
<evidence type="ECO:0000256" key="1">
    <source>
        <dbReference type="ARBA" id="ARBA00004370"/>
    </source>
</evidence>
<dbReference type="GO" id="GO:0046933">
    <property type="term" value="F:proton-transporting ATP synthase activity, rotational mechanism"/>
    <property type="evidence" value="ECO:0007669"/>
    <property type="project" value="UniProtKB-UniRule"/>
</dbReference>
<dbReference type="Proteomes" id="UP000327039">
    <property type="component" value="Unassembled WGS sequence"/>
</dbReference>
<comment type="function">
    <text evidence="8">F(1)F(0) ATP synthase produces ATP from ADP in the presence of a proton or sodium gradient. F-type ATPases consist of two structural domains, F(1) containing the extramembraneous catalytic core and F(0) containing the membrane proton channel, linked together by a central stalk and a peripheral stalk. During catalysis, ATP synthesis in the catalytic domain of F(1) is coupled via a rotary mechanism of the central stalk subunits to proton translocation.</text>
</comment>
<dbReference type="RefSeq" id="WP_150418561.1">
    <property type="nucleotide sequence ID" value="NZ_VYRZ01000001.1"/>
</dbReference>
<organism evidence="9 10">
    <name type="scientific">Microbacterium radiodurans</name>
    <dbReference type="NCBI Taxonomy" id="661398"/>
    <lineage>
        <taxon>Bacteria</taxon>
        <taxon>Bacillati</taxon>
        <taxon>Actinomycetota</taxon>
        <taxon>Actinomycetes</taxon>
        <taxon>Micrococcales</taxon>
        <taxon>Microbacteriaceae</taxon>
        <taxon>Microbacterium</taxon>
    </lineage>
</organism>
<accession>A0A5J5IXR0</accession>
<dbReference type="PANTHER" id="PTHR11910">
    <property type="entry name" value="ATP SYNTHASE DELTA CHAIN"/>
    <property type="match status" value="1"/>
</dbReference>
<comment type="similarity">
    <text evidence="8">Belongs to the ATPase delta chain family.</text>
</comment>
<dbReference type="NCBIfam" id="TIGR01145">
    <property type="entry name" value="ATP_synt_delta"/>
    <property type="match status" value="1"/>
</dbReference>
<dbReference type="AlphaFoldDB" id="A0A5J5IXR0"/>
<comment type="function">
    <text evidence="8">This protein is part of the stalk that links CF(0) to CF(1). It either transmits conformational changes from CF(0) to CF(1) or is implicated in proton conduction.</text>
</comment>
<keyword evidence="4 8" id="KW-0406">Ion transport</keyword>
<keyword evidence="7 8" id="KW-0066">ATP synthesis</keyword>
<dbReference type="EMBL" id="VYRZ01000001">
    <property type="protein sequence ID" value="KAA9089931.1"/>
    <property type="molecule type" value="Genomic_DNA"/>
</dbReference>
<keyword evidence="2 8" id="KW-0813">Transport</keyword>
<evidence type="ECO:0000256" key="5">
    <source>
        <dbReference type="ARBA" id="ARBA00023136"/>
    </source>
</evidence>
<evidence type="ECO:0000256" key="2">
    <source>
        <dbReference type="ARBA" id="ARBA00022448"/>
    </source>
</evidence>
<keyword evidence="8" id="KW-1003">Cell membrane</keyword>
<comment type="caution">
    <text evidence="9">The sequence shown here is derived from an EMBL/GenBank/DDBJ whole genome shotgun (WGS) entry which is preliminary data.</text>
</comment>
<keyword evidence="6 8" id="KW-0139">CF(1)</keyword>
<dbReference type="NCBIfam" id="NF009967">
    <property type="entry name" value="PRK13430.1"/>
    <property type="match status" value="1"/>
</dbReference>
<evidence type="ECO:0000256" key="7">
    <source>
        <dbReference type="ARBA" id="ARBA00023310"/>
    </source>
</evidence>
<dbReference type="PROSITE" id="PS00389">
    <property type="entry name" value="ATPASE_DELTA"/>
    <property type="match status" value="1"/>
</dbReference>
<dbReference type="OrthoDB" id="5242917at2"/>
<sequence>MGSATTQALAATTAAVGETGGLTLDVSGELFVAARALADSSQLSGALTDKAASPQARDAVVSGVFGSTLSPQAVSLLRTAVAQRWSSVDDFVDAVEELAIRVAAVADTGDVENELFGVLHTVAANPDLELALGSRLGDNASKGALVERLLDGRASAATRLIASAIVQRPRERRVRQLLDRAIRIVSSQRGRVVATVRAAAPLSDQQRVRLTETLSSRYGTVVSLNLLVDPAVVGGLRIEIGDDVIDATVASRLSDLRQRLAG</sequence>